<dbReference type="AlphaFoldDB" id="A0A158GHG7"/>
<accession>A0A158GHG7</accession>
<evidence type="ECO:0000256" key="1">
    <source>
        <dbReference type="ARBA" id="ARBA00002868"/>
    </source>
</evidence>
<proteinExistence type="inferred from homology"/>
<dbReference type="InterPro" id="IPR039255">
    <property type="entry name" value="YceD_bac"/>
</dbReference>
<evidence type="ECO:0000313" key="8">
    <source>
        <dbReference type="Proteomes" id="UP000054893"/>
    </source>
</evidence>
<dbReference type="GO" id="GO:0042254">
    <property type="term" value="P:ribosome biogenesis"/>
    <property type="evidence" value="ECO:0007669"/>
    <property type="project" value="UniProtKB-KW"/>
</dbReference>
<dbReference type="Pfam" id="PF02620">
    <property type="entry name" value="YceD"/>
    <property type="match status" value="1"/>
</dbReference>
<keyword evidence="4" id="KW-0690">Ribosome biogenesis</keyword>
<evidence type="ECO:0000256" key="3">
    <source>
        <dbReference type="ARBA" id="ARBA00015716"/>
    </source>
</evidence>
<dbReference type="PANTHER" id="PTHR38099:SF1">
    <property type="entry name" value="LARGE RIBOSOMAL RNA SUBUNIT ACCUMULATION PROTEIN YCED"/>
    <property type="match status" value="1"/>
</dbReference>
<evidence type="ECO:0000256" key="5">
    <source>
        <dbReference type="ARBA" id="ARBA00031841"/>
    </source>
</evidence>
<evidence type="ECO:0000256" key="4">
    <source>
        <dbReference type="ARBA" id="ARBA00022517"/>
    </source>
</evidence>
<dbReference type="PANTHER" id="PTHR38099">
    <property type="entry name" value="LARGE RIBOSOMAL RNA SUBUNIT ACCUMULATION PROTEIN YCED"/>
    <property type="match status" value="1"/>
</dbReference>
<evidence type="ECO:0000256" key="2">
    <source>
        <dbReference type="ARBA" id="ARBA00010740"/>
    </source>
</evidence>
<feature type="region of interest" description="Disordered" evidence="6">
    <location>
        <begin position="176"/>
        <end position="221"/>
    </location>
</feature>
<dbReference type="EMBL" id="FCOC02000007">
    <property type="protein sequence ID" value="SAL31568.1"/>
    <property type="molecule type" value="Genomic_DNA"/>
</dbReference>
<name>A0A158GHG7_CABSO</name>
<dbReference type="GO" id="GO:0005829">
    <property type="term" value="C:cytosol"/>
    <property type="evidence" value="ECO:0007669"/>
    <property type="project" value="TreeGrafter"/>
</dbReference>
<evidence type="ECO:0000256" key="6">
    <source>
        <dbReference type="SAM" id="MobiDB-lite"/>
    </source>
</evidence>
<gene>
    <name evidence="7" type="ORF">AWB64_02854</name>
</gene>
<comment type="similarity">
    <text evidence="2">Belongs to the DUF177 domain family.</text>
</comment>
<sequence>MTQNPGKPACPEDLRALDLFDFAQSRRQAAGGVRVSQLPRLLSEVPADAPDRDTVFSWQAEGSMQPELQDDGTEAPQPYLRLAVHGSVWIECQRCLSPYSQHLDVDATYRIVLTEEEADEFPLDNDEVEVIVGSRQFDLIDLIEEELLLSLPLVPKHDVCPEVHESLNTDLYSAEGELDEGGLNGEAGSRQDGGSGSGSNRPNPFAALGKLKQGGSGNDTH</sequence>
<comment type="function">
    <text evidence="1">Plays a role in synthesis, processing and/or stability of 23S rRNA.</text>
</comment>
<protein>
    <recommendedName>
        <fullName evidence="3">Large ribosomal RNA subunit accumulation protein YceD</fullName>
    </recommendedName>
    <alternativeName>
        <fullName evidence="5">23S rRNA accumulation protein YceD</fullName>
    </alternativeName>
</protein>
<dbReference type="RefSeq" id="WP_060856027.1">
    <property type="nucleotide sequence ID" value="NZ_FCOC02000007.1"/>
</dbReference>
<evidence type="ECO:0000313" key="7">
    <source>
        <dbReference type="EMBL" id="SAL31568.1"/>
    </source>
</evidence>
<dbReference type="Proteomes" id="UP000054893">
    <property type="component" value="Unassembled WGS sequence"/>
</dbReference>
<organism evidence="7 8">
    <name type="scientific">Caballeronia sordidicola</name>
    <name type="common">Burkholderia sordidicola</name>
    <dbReference type="NCBI Taxonomy" id="196367"/>
    <lineage>
        <taxon>Bacteria</taxon>
        <taxon>Pseudomonadati</taxon>
        <taxon>Pseudomonadota</taxon>
        <taxon>Betaproteobacteria</taxon>
        <taxon>Burkholderiales</taxon>
        <taxon>Burkholderiaceae</taxon>
        <taxon>Caballeronia</taxon>
    </lineage>
</organism>
<dbReference type="InterPro" id="IPR003772">
    <property type="entry name" value="YceD"/>
</dbReference>
<dbReference type="OrthoDB" id="5297600at2"/>
<reference evidence="7 8" key="1">
    <citation type="submission" date="2016-01" db="EMBL/GenBank/DDBJ databases">
        <authorList>
            <person name="Oliw E.H."/>
        </authorList>
    </citation>
    <scope>NUCLEOTIDE SEQUENCE [LARGE SCALE GENOMIC DNA]</scope>
    <source>
        <strain evidence="7">LMG 22029</strain>
    </source>
</reference>
<feature type="compositionally biased region" description="Gly residues" evidence="6">
    <location>
        <begin position="212"/>
        <end position="221"/>
    </location>
</feature>